<protein>
    <submittedName>
        <fullName evidence="1">Uncharacterized protein</fullName>
    </submittedName>
</protein>
<dbReference type="RefSeq" id="WP_192727361.1">
    <property type="nucleotide sequence ID" value="NZ_BAAAVL010000003.1"/>
</dbReference>
<gene>
    <name evidence="1" type="ORF">H4W29_000277</name>
</gene>
<proteinExistence type="predicted"/>
<reference evidence="1 2" key="1">
    <citation type="submission" date="2020-10" db="EMBL/GenBank/DDBJ databases">
        <title>Sequencing the genomes of 1000 actinobacteria strains.</title>
        <authorList>
            <person name="Klenk H.-P."/>
        </authorList>
    </citation>
    <scope>NUCLEOTIDE SEQUENCE [LARGE SCALE GENOMIC DNA]</scope>
    <source>
        <strain evidence="1 2">DSM 7307</strain>
    </source>
</reference>
<keyword evidence="2" id="KW-1185">Reference proteome</keyword>
<sequence length="69" mass="7450">MRKDPKPGRSSDTGKFVTRPIGGSKAAKFAEVEGLKMNGASKALSDKLTFSGLKGDAYRREIMKAFKKG</sequence>
<organism evidence="1 2">
    <name type="scientific">Rhizobium viscosum</name>
    <name type="common">Arthrobacter viscosus</name>
    <dbReference type="NCBI Taxonomy" id="1673"/>
    <lineage>
        <taxon>Bacteria</taxon>
        <taxon>Pseudomonadati</taxon>
        <taxon>Pseudomonadota</taxon>
        <taxon>Alphaproteobacteria</taxon>
        <taxon>Hyphomicrobiales</taxon>
        <taxon>Rhizobiaceae</taxon>
        <taxon>Rhizobium/Agrobacterium group</taxon>
        <taxon>Rhizobium</taxon>
    </lineage>
</organism>
<comment type="caution">
    <text evidence="1">The sequence shown here is derived from an EMBL/GenBank/DDBJ whole genome shotgun (WGS) entry which is preliminary data.</text>
</comment>
<evidence type="ECO:0000313" key="1">
    <source>
        <dbReference type="EMBL" id="MBE1503096.1"/>
    </source>
</evidence>
<name>A0ABR9IIT7_RHIVS</name>
<dbReference type="EMBL" id="JADBEC010000001">
    <property type="protein sequence ID" value="MBE1503096.1"/>
    <property type="molecule type" value="Genomic_DNA"/>
</dbReference>
<evidence type="ECO:0000313" key="2">
    <source>
        <dbReference type="Proteomes" id="UP000620262"/>
    </source>
</evidence>
<accession>A0ABR9IIT7</accession>
<dbReference type="Proteomes" id="UP000620262">
    <property type="component" value="Unassembled WGS sequence"/>
</dbReference>